<dbReference type="GO" id="GO:2000302">
    <property type="term" value="P:positive regulation of synaptic vesicle exocytosis"/>
    <property type="evidence" value="ECO:0007669"/>
    <property type="project" value="Ensembl"/>
</dbReference>
<gene>
    <name evidence="18" type="primary">SLC4A8</name>
</gene>
<dbReference type="EMBL" id="AAKN02015011">
    <property type="status" value="NOT_ANNOTATED_CDS"/>
    <property type="molecule type" value="Genomic_DNA"/>
</dbReference>
<protein>
    <recommendedName>
        <fullName evidence="14">Anion exchange protein</fullName>
    </recommendedName>
</protein>
<keyword evidence="7 14" id="KW-1133">Transmembrane helix</keyword>
<evidence type="ECO:0000256" key="6">
    <source>
        <dbReference type="ARBA" id="ARBA00022692"/>
    </source>
</evidence>
<dbReference type="GO" id="GO:0051453">
    <property type="term" value="P:regulation of intracellular pH"/>
    <property type="evidence" value="ECO:0007669"/>
    <property type="project" value="Ensembl"/>
</dbReference>
<keyword evidence="6 14" id="KW-0812">Transmembrane</keyword>
<evidence type="ECO:0000259" key="17">
    <source>
        <dbReference type="Pfam" id="PF07565"/>
    </source>
</evidence>
<dbReference type="Pfam" id="PF00955">
    <property type="entry name" value="HCO3_cotransp"/>
    <property type="match status" value="1"/>
</dbReference>
<feature type="transmembrane region" description="Helical" evidence="14">
    <location>
        <begin position="555"/>
        <end position="579"/>
    </location>
</feature>
<feature type="domain" description="Band 3 cytoplasmic" evidence="17">
    <location>
        <begin position="113"/>
        <end position="402"/>
    </location>
</feature>
<evidence type="ECO:0000256" key="7">
    <source>
        <dbReference type="ARBA" id="ARBA00022989"/>
    </source>
</evidence>
<dbReference type="GO" id="GO:0140892">
    <property type="term" value="F:sodium,bicarbonate:chloride antiporter activity"/>
    <property type="evidence" value="ECO:0007669"/>
    <property type="project" value="Ensembl"/>
</dbReference>
<evidence type="ECO:0000259" key="16">
    <source>
        <dbReference type="Pfam" id="PF00955"/>
    </source>
</evidence>
<dbReference type="SUPFAM" id="SSF55804">
    <property type="entry name" value="Phoshotransferase/anion transport protein"/>
    <property type="match status" value="1"/>
</dbReference>
<evidence type="ECO:0000256" key="4">
    <source>
        <dbReference type="ARBA" id="ARBA00022448"/>
    </source>
</evidence>
<dbReference type="InterPro" id="IPR003020">
    <property type="entry name" value="HCO3_transpt_euk"/>
</dbReference>
<dbReference type="GO" id="GO:0008510">
    <property type="term" value="F:sodium:bicarbonate symporter activity"/>
    <property type="evidence" value="ECO:0007669"/>
    <property type="project" value="Ensembl"/>
</dbReference>
<keyword evidence="13" id="KW-0739">Sodium transport</keyword>
<dbReference type="PANTHER" id="PTHR11453:SF37">
    <property type="entry name" value="ELECTRONEUTRAL SODIUM BICARBONATE EXCHANGER 1"/>
    <property type="match status" value="1"/>
</dbReference>
<dbReference type="OMA" id="SIEEISX"/>
<comment type="subcellular location">
    <subcellularLocation>
        <location evidence="1">Apical cell membrane</location>
        <topology evidence="1">Multi-pass membrane protein</topology>
    </subcellularLocation>
    <subcellularLocation>
        <location evidence="2">Basolateral cell membrane</location>
        <topology evidence="2">Multi-pass membrane protein</topology>
    </subcellularLocation>
    <subcellularLocation>
        <location evidence="14">Membrane</location>
        <topology evidence="14">Multi-pass membrane protein</topology>
    </subcellularLocation>
</comment>
<dbReference type="FunCoup" id="H0VTV0">
    <property type="interactions" value="1006"/>
</dbReference>
<evidence type="ECO:0000256" key="14">
    <source>
        <dbReference type="RuleBase" id="RU362035"/>
    </source>
</evidence>
<accession>H0VTV0</accession>
<feature type="transmembrane region" description="Helical" evidence="14">
    <location>
        <begin position="879"/>
        <end position="898"/>
    </location>
</feature>
<dbReference type="PANTHER" id="PTHR11453">
    <property type="entry name" value="ANION EXCHANGE PROTEIN"/>
    <property type="match status" value="1"/>
</dbReference>
<organism evidence="18 19">
    <name type="scientific">Cavia porcellus</name>
    <name type="common">Guinea pig</name>
    <dbReference type="NCBI Taxonomy" id="10141"/>
    <lineage>
        <taxon>Eukaryota</taxon>
        <taxon>Metazoa</taxon>
        <taxon>Chordata</taxon>
        <taxon>Craniata</taxon>
        <taxon>Vertebrata</taxon>
        <taxon>Euteleostomi</taxon>
        <taxon>Mammalia</taxon>
        <taxon>Eutheria</taxon>
        <taxon>Euarchontoglires</taxon>
        <taxon>Glires</taxon>
        <taxon>Rodentia</taxon>
        <taxon>Hystricomorpha</taxon>
        <taxon>Caviidae</taxon>
        <taxon>Cavia</taxon>
    </lineage>
</organism>
<feature type="transmembrane region" description="Helical" evidence="14">
    <location>
        <begin position="905"/>
        <end position="924"/>
    </location>
</feature>
<dbReference type="PRINTS" id="PR01231">
    <property type="entry name" value="HCO3TRNSPORT"/>
</dbReference>
<feature type="transmembrane region" description="Helical" evidence="14">
    <location>
        <begin position="591"/>
        <end position="609"/>
    </location>
</feature>
<dbReference type="STRING" id="10141.ENSCPOP00000014112"/>
<dbReference type="GO" id="GO:0098978">
    <property type="term" value="C:glutamatergic synapse"/>
    <property type="evidence" value="ECO:0007669"/>
    <property type="project" value="Ensembl"/>
</dbReference>
<evidence type="ECO:0000256" key="11">
    <source>
        <dbReference type="ARBA" id="ARBA00023157"/>
    </source>
</evidence>
<evidence type="ECO:0000256" key="13">
    <source>
        <dbReference type="ARBA" id="ARBA00023201"/>
    </source>
</evidence>
<dbReference type="GO" id="GO:0016324">
    <property type="term" value="C:apical plasma membrane"/>
    <property type="evidence" value="ECO:0007669"/>
    <property type="project" value="UniProtKB-SubCell"/>
</dbReference>
<feature type="transmembrane region" description="Helical" evidence="14">
    <location>
        <begin position="731"/>
        <end position="749"/>
    </location>
</feature>
<dbReference type="GO" id="GO:0030425">
    <property type="term" value="C:dendrite"/>
    <property type="evidence" value="ECO:0007669"/>
    <property type="project" value="Ensembl"/>
</dbReference>
<feature type="domain" description="Bicarbonate transporter-like transmembrane" evidence="16">
    <location>
        <begin position="449"/>
        <end position="1008"/>
    </location>
</feature>
<comment type="similarity">
    <text evidence="3 14">Belongs to the anion exchanger (TC 2.A.31) family.</text>
</comment>
<dbReference type="GO" id="GO:0042734">
    <property type="term" value="C:presynaptic membrane"/>
    <property type="evidence" value="ECO:0007669"/>
    <property type="project" value="Ensembl"/>
</dbReference>
<dbReference type="Ensembl" id="ENSCPOT00000015802.3">
    <property type="protein sequence ID" value="ENSCPOP00000014112.3"/>
    <property type="gene ID" value="ENSCPOG00000015647.4"/>
</dbReference>
<keyword evidence="5" id="KW-1003">Cell membrane</keyword>
<dbReference type="Gene3D" id="3.40.930.10">
    <property type="entry name" value="Mannitol-specific EII, Chain A"/>
    <property type="match status" value="1"/>
</dbReference>
<reference evidence="18" key="2">
    <citation type="submission" date="2025-08" db="UniProtKB">
        <authorList>
            <consortium name="Ensembl"/>
        </authorList>
    </citation>
    <scope>IDENTIFICATION</scope>
    <source>
        <strain evidence="18">2N</strain>
    </source>
</reference>
<sequence length="1090" mass="122554">MPAGSNEPDGVLSYQRPDEEAVVDQGGTSTILNIHYEKEELEGHRTLYVGVRMPLGRQSHRHHRTHGQKHRRRGRGKGASQGEEGLEALAHDTPSQRVQFILGTEEDEEHVPHELFTELDEICMKEGEDAEWKETARWLKFEEDVEDGGERWSKPYVATLSLHSLFELRSCLINGTVLLDMHANSIEEISDLILDQQELFSDLNDSMRVKVREALLKKHHHQNEKKRNNLIPIVRSFAEVGKKQSDPHSMDKNGQTISPQSVPSANLEVKNGVNCEHSPVDLSKVDLHFMKKIPTGAEASNVLVGEVDTLDRPIVAFVRLSPAVLLSGLTEVPIPTRFLFVLLGPVGKGQQYHEIGRSMATIMTDEIFHDVAYKAKERDDLLAGIDEFLDQVTVLPPGEWDPSIRIEPPKNVPSQEKRKMPGVPNGNVCHIEPELHGGHSGPELQRTGRLFGGLVLDIKRKAPWYWSDYRDALSLQCLASFLFLYCACMSPVITFGGLLGEATEGRISAIESLFGASMTGIAYSLFAGQALTILGSTGPVLVFEKILFKFCKDYALSYLSLRACIGLWTAFLCIVLVATDASSLVCYITRFTEEAFASLICIIFIYEAIEKLIHLAETYPIHMHSQLDQLSLYYCRCTVPENPNNHTLQYWKDHNIVIAEVNWANLTVSKCQEMHGEFVGSACGHYGPYTPDVLFWSCILFFTTFILSSTLKTFKTSRYFPTKVRSMVSDFAVFLTIFTMVIIDFLIGVPSPKLQVPSVFKPTRDDRGWIINPIGPNPWWTVIAAIIPALLCTILIFMDQQITAVIINRKEHKLKKGCGYHLDLLMVAIMLGVCSIMGLPWFVAATVLSITHVNSLKLESECSAPGEQPKFLGIREQRVTGLMIFVLMGCSVFMTAILKFIPMPVLYGVFLYMGVSSLQGIQFFDRLKLFGMPAKHQPDFIYLRHVPLRKVHLFTLIQLTCLVLLWAIKASPAAIVFPMMVLALVFVRKVMDLCFSKRELSWLDDLMPESKKKKLDDAKKKAKEEVEKMLEIGGDKFPLESRKLLSSPGKNNSFRCDPSEINISDEMPKTTVWKALSMNSGNTKEKSLFN</sequence>
<feature type="transmembrane region" description="Helical" evidence="14">
    <location>
        <begin position="478"/>
        <end position="500"/>
    </location>
</feature>
<dbReference type="AlphaFoldDB" id="H0VTV0"/>
<evidence type="ECO:0000256" key="2">
    <source>
        <dbReference type="ARBA" id="ARBA00004554"/>
    </source>
</evidence>
<feature type="transmembrane region" description="Helical" evidence="14">
    <location>
        <begin position="512"/>
        <end position="535"/>
    </location>
</feature>
<dbReference type="VEuPathDB" id="HostDB:ENSCPOG00000015647"/>
<dbReference type="PRINTS" id="PR01232">
    <property type="entry name" value="NAHCO3TRSPRT"/>
</dbReference>
<evidence type="ECO:0000256" key="5">
    <source>
        <dbReference type="ARBA" id="ARBA00022475"/>
    </source>
</evidence>
<feature type="region of interest" description="Disordered" evidence="15">
    <location>
        <begin position="54"/>
        <end position="95"/>
    </location>
</feature>
<dbReference type="GO" id="GO:0016323">
    <property type="term" value="C:basolateral plasma membrane"/>
    <property type="evidence" value="ECO:0007669"/>
    <property type="project" value="UniProtKB-SubCell"/>
</dbReference>
<dbReference type="HOGENOM" id="CLU_002289_5_2_1"/>
<keyword evidence="9 14" id="KW-0406">Ion transport</keyword>
<keyword evidence="12" id="KW-0325">Glycoprotein</keyword>
<evidence type="ECO:0000256" key="10">
    <source>
        <dbReference type="ARBA" id="ARBA00023136"/>
    </source>
</evidence>
<keyword evidence="11" id="KW-1015">Disulfide bond</keyword>
<dbReference type="InterPro" id="IPR003024">
    <property type="entry name" value="Na/HCO3_transpt"/>
</dbReference>
<feature type="transmembrane region" description="Helical" evidence="14">
    <location>
        <begin position="956"/>
        <end position="987"/>
    </location>
</feature>
<dbReference type="GO" id="GO:0042391">
    <property type="term" value="P:regulation of membrane potential"/>
    <property type="evidence" value="ECO:0007669"/>
    <property type="project" value="Ensembl"/>
</dbReference>
<reference evidence="18" key="3">
    <citation type="submission" date="2025-09" db="UniProtKB">
        <authorList>
            <consortium name="Ensembl"/>
        </authorList>
    </citation>
    <scope>IDENTIFICATION</scope>
    <source>
        <strain evidence="18">2N</strain>
    </source>
</reference>
<dbReference type="GeneTree" id="ENSGT00940000157422"/>
<feature type="transmembrane region" description="Helical" evidence="14">
    <location>
        <begin position="819"/>
        <end position="843"/>
    </location>
</feature>
<dbReference type="NCBIfam" id="TIGR00834">
    <property type="entry name" value="ae"/>
    <property type="match status" value="1"/>
</dbReference>
<dbReference type="Pfam" id="PF07565">
    <property type="entry name" value="Band_3_cyto"/>
    <property type="match status" value="1"/>
</dbReference>
<dbReference type="InParanoid" id="H0VTV0"/>
<evidence type="ECO:0000313" key="19">
    <source>
        <dbReference type="Proteomes" id="UP000005447"/>
    </source>
</evidence>
<evidence type="ECO:0000313" key="18">
    <source>
        <dbReference type="Ensembl" id="ENSCPOP00000014112.3"/>
    </source>
</evidence>
<feature type="compositionally biased region" description="Basic residues" evidence="15">
    <location>
        <begin position="58"/>
        <end position="76"/>
    </location>
</feature>
<dbReference type="Proteomes" id="UP000005447">
    <property type="component" value="Unassembled WGS sequence"/>
</dbReference>
<evidence type="ECO:0000256" key="1">
    <source>
        <dbReference type="ARBA" id="ARBA00004424"/>
    </source>
</evidence>
<feature type="compositionally biased region" description="Polar residues" evidence="15">
    <location>
        <begin position="252"/>
        <end position="262"/>
    </location>
</feature>
<keyword evidence="4 14" id="KW-0813">Transport</keyword>
<reference evidence="19" key="1">
    <citation type="journal article" date="2011" name="Nature">
        <title>A high-resolution map of human evolutionary constraint using 29 mammals.</title>
        <authorList>
            <person name="Lindblad-Toh K."/>
            <person name="Garber M."/>
            <person name="Zuk O."/>
            <person name="Lin M.F."/>
            <person name="Parker B.J."/>
            <person name="Washietl S."/>
            <person name="Kheradpour P."/>
            <person name="Ernst J."/>
            <person name="Jordan G."/>
            <person name="Mauceli E."/>
            <person name="Ward L.D."/>
            <person name="Lowe C.B."/>
            <person name="Holloway A.K."/>
            <person name="Clamp M."/>
            <person name="Gnerre S."/>
            <person name="Alfoldi J."/>
            <person name="Beal K."/>
            <person name="Chang J."/>
            <person name="Clawson H."/>
            <person name="Cuff J."/>
            <person name="Di Palma F."/>
            <person name="Fitzgerald S."/>
            <person name="Flicek P."/>
            <person name="Guttman M."/>
            <person name="Hubisz M.J."/>
            <person name="Jaffe D.B."/>
            <person name="Jungreis I."/>
            <person name="Kent W.J."/>
            <person name="Kostka D."/>
            <person name="Lara M."/>
            <person name="Martins A.L."/>
            <person name="Massingham T."/>
            <person name="Moltke I."/>
            <person name="Raney B.J."/>
            <person name="Rasmussen M.D."/>
            <person name="Robinson J."/>
            <person name="Stark A."/>
            <person name="Vilella A.J."/>
            <person name="Wen J."/>
            <person name="Xie X."/>
            <person name="Zody M.C."/>
            <person name="Baldwin J."/>
            <person name="Bloom T."/>
            <person name="Chin C.W."/>
            <person name="Heiman D."/>
            <person name="Nicol R."/>
            <person name="Nusbaum C."/>
            <person name="Young S."/>
            <person name="Wilkinson J."/>
            <person name="Worley K.C."/>
            <person name="Kovar C.L."/>
            <person name="Muzny D.M."/>
            <person name="Gibbs R.A."/>
            <person name="Cree A."/>
            <person name="Dihn H.H."/>
            <person name="Fowler G."/>
            <person name="Jhangiani S."/>
            <person name="Joshi V."/>
            <person name="Lee S."/>
            <person name="Lewis L.R."/>
            <person name="Nazareth L.V."/>
            <person name="Okwuonu G."/>
            <person name="Santibanez J."/>
            <person name="Warren W.C."/>
            <person name="Mardis E.R."/>
            <person name="Weinstock G.M."/>
            <person name="Wilson R.K."/>
            <person name="Delehaunty K."/>
            <person name="Dooling D."/>
            <person name="Fronik C."/>
            <person name="Fulton L."/>
            <person name="Fulton B."/>
            <person name="Graves T."/>
            <person name="Minx P."/>
            <person name="Sodergren E."/>
            <person name="Birney E."/>
            <person name="Margulies E.H."/>
            <person name="Herrero J."/>
            <person name="Green E.D."/>
            <person name="Haussler D."/>
            <person name="Siepel A."/>
            <person name="Goldman N."/>
            <person name="Pollard K.S."/>
            <person name="Pedersen J.S."/>
            <person name="Lander E.S."/>
            <person name="Kellis M."/>
        </authorList>
    </citation>
    <scope>NUCLEOTIDE SEQUENCE [LARGE SCALE GENOMIC DNA]</scope>
    <source>
        <strain evidence="19">2N</strain>
    </source>
</reference>
<feature type="transmembrane region" description="Helical" evidence="14">
    <location>
        <begin position="779"/>
        <end position="798"/>
    </location>
</feature>
<name>H0VTV0_CAVPO</name>
<dbReference type="Gene3D" id="1.10.287.570">
    <property type="entry name" value="Helical hairpin bin"/>
    <property type="match status" value="1"/>
</dbReference>
<dbReference type="GO" id="GO:0032809">
    <property type="term" value="C:neuronal cell body membrane"/>
    <property type="evidence" value="ECO:0007669"/>
    <property type="project" value="Ensembl"/>
</dbReference>
<dbReference type="FunFam" id="1.10.287.570:FF:000001">
    <property type="entry name" value="Anion exchange protein"/>
    <property type="match status" value="1"/>
</dbReference>
<evidence type="ECO:0000256" key="15">
    <source>
        <dbReference type="SAM" id="MobiDB-lite"/>
    </source>
</evidence>
<feature type="region of interest" description="Disordered" evidence="15">
    <location>
        <begin position="243"/>
        <end position="262"/>
    </location>
</feature>
<feature type="transmembrane region" description="Helical" evidence="14">
    <location>
        <begin position="693"/>
        <end position="711"/>
    </location>
</feature>
<evidence type="ECO:0000256" key="3">
    <source>
        <dbReference type="ARBA" id="ARBA00010993"/>
    </source>
</evidence>
<keyword evidence="8" id="KW-0915">Sodium</keyword>
<dbReference type="Bgee" id="ENSCPOG00000015647">
    <property type="expression patterns" value="Expressed in testis and 7 other cell types or tissues"/>
</dbReference>
<evidence type="ECO:0000256" key="9">
    <source>
        <dbReference type="ARBA" id="ARBA00023065"/>
    </source>
</evidence>
<dbReference type="eggNOG" id="KOG1172">
    <property type="taxonomic scope" value="Eukaryota"/>
</dbReference>
<dbReference type="EMBL" id="AAKN02015012">
    <property type="status" value="NOT_ANNOTATED_CDS"/>
    <property type="molecule type" value="Genomic_DNA"/>
</dbReference>
<evidence type="ECO:0000256" key="8">
    <source>
        <dbReference type="ARBA" id="ARBA00023053"/>
    </source>
</evidence>
<dbReference type="InterPro" id="IPR016152">
    <property type="entry name" value="PTrfase/Anion_transptr"/>
</dbReference>
<evidence type="ECO:0000256" key="12">
    <source>
        <dbReference type="ARBA" id="ARBA00023180"/>
    </source>
</evidence>
<keyword evidence="10 14" id="KW-0472">Membrane</keyword>
<keyword evidence="19" id="KW-1185">Reference proteome</keyword>
<dbReference type="FunFam" id="3.40.930.10:FF:000001">
    <property type="entry name" value="Anion exchange protein"/>
    <property type="match status" value="1"/>
</dbReference>
<dbReference type="InterPro" id="IPR013769">
    <property type="entry name" value="Band3_cytoplasmic_dom"/>
</dbReference>
<proteinExistence type="inferred from homology"/>
<dbReference type="InterPro" id="IPR011531">
    <property type="entry name" value="HCO3_transpt-like_TM_dom"/>
</dbReference>